<name>A0A0X9VES7_9GAMM</name>
<reference evidence="1 2" key="1">
    <citation type="submission" date="2016-01" db="EMBL/GenBank/DDBJ databases">
        <title>Genome sequence of Ca. Arsenophonus lipopteni, the exclusive symbiont of a blood sucking fly Lipoptena cervi (Diptera: Hippoboscidae).</title>
        <authorList>
            <person name="Novakova E."/>
            <person name="Hypsa V."/>
            <person name="Nguyen P."/>
            <person name="Husnik F."/>
            <person name="Darby A.C."/>
        </authorList>
    </citation>
    <scope>NUCLEOTIDE SEQUENCE [LARGE SCALE GENOMIC DNA]</scope>
    <source>
        <strain evidence="1 2">CB</strain>
    </source>
</reference>
<dbReference type="AlphaFoldDB" id="A0A0X9VES7"/>
<accession>A0A0X9VES7</accession>
<dbReference type="OrthoDB" id="5767011at2"/>
<evidence type="ECO:0000313" key="1">
    <source>
        <dbReference type="EMBL" id="AMA65109.1"/>
    </source>
</evidence>
<keyword evidence="2" id="KW-1185">Reference proteome</keyword>
<sequence>MFHNYPQSLNTLLKSNKLNFKIRNHALKLIKLNNKIINLLPEELKNSCRVANYRQEVLIIEVKNAARKARLNFELPIIILKLRNTILPSLSAINITINPSLICKNSNNYLSNIPNTINLSNKAISKKSANMILKLAKTSPKNLQKKLKSLVSFLSQERL</sequence>
<organism evidence="1 2">
    <name type="scientific">Candidatus Arsenophonus lipoptenae</name>
    <dbReference type="NCBI Taxonomy" id="634113"/>
    <lineage>
        <taxon>Bacteria</taxon>
        <taxon>Pseudomonadati</taxon>
        <taxon>Pseudomonadota</taxon>
        <taxon>Gammaproteobacteria</taxon>
        <taxon>Enterobacterales</taxon>
        <taxon>Morganellaceae</taxon>
        <taxon>Arsenophonus</taxon>
    </lineage>
</organism>
<gene>
    <name evidence="1" type="ORF">AUT07_00555</name>
</gene>
<dbReference type="Pfam" id="PF05258">
    <property type="entry name" value="DciA"/>
    <property type="match status" value="1"/>
</dbReference>
<dbReference type="PATRIC" id="fig|634113.3.peg.522"/>
<dbReference type="InterPro" id="IPR007922">
    <property type="entry name" value="DciA-like"/>
</dbReference>
<protein>
    <recommendedName>
        <fullName evidence="3">DUF721 domain-containing protein</fullName>
    </recommendedName>
</protein>
<proteinExistence type="predicted"/>
<dbReference type="RefSeq" id="WP_066283843.1">
    <property type="nucleotide sequence ID" value="NZ_CP013920.1"/>
</dbReference>
<dbReference type="EMBL" id="CP013920">
    <property type="protein sequence ID" value="AMA65109.1"/>
    <property type="molecule type" value="Genomic_DNA"/>
</dbReference>
<dbReference type="KEGG" id="asy:AUT07_00555"/>
<evidence type="ECO:0000313" key="2">
    <source>
        <dbReference type="Proteomes" id="UP000069926"/>
    </source>
</evidence>
<dbReference type="Proteomes" id="UP000069926">
    <property type="component" value="Chromosome"/>
</dbReference>
<evidence type="ECO:0008006" key="3">
    <source>
        <dbReference type="Google" id="ProtNLM"/>
    </source>
</evidence>